<protein>
    <recommendedName>
        <fullName evidence="4">Cell wall protein</fullName>
    </recommendedName>
</protein>
<evidence type="ECO:0008006" key="4">
    <source>
        <dbReference type="Google" id="ProtNLM"/>
    </source>
</evidence>
<keyword evidence="1" id="KW-0732">Signal</keyword>
<dbReference type="EMBL" id="JAAVMX010000008">
    <property type="protein sequence ID" value="KAF4505601.1"/>
    <property type="molecule type" value="Genomic_DNA"/>
</dbReference>
<gene>
    <name evidence="2" type="ORF">G6O67_007532</name>
</gene>
<feature type="chain" id="PRO_5034067950" description="Cell wall protein" evidence="1">
    <location>
        <begin position="18"/>
        <end position="116"/>
    </location>
</feature>
<accession>A0A8H4PLS3</accession>
<name>A0A8H4PLS3_9HYPO</name>
<evidence type="ECO:0000313" key="2">
    <source>
        <dbReference type="EMBL" id="KAF4505601.1"/>
    </source>
</evidence>
<keyword evidence="3" id="KW-1185">Reference proteome</keyword>
<comment type="caution">
    <text evidence="2">The sequence shown here is derived from an EMBL/GenBank/DDBJ whole genome shotgun (WGS) entry which is preliminary data.</text>
</comment>
<reference evidence="2 3" key="1">
    <citation type="journal article" date="2020" name="Genome Biol. Evol.">
        <title>A new high-quality draft genome assembly of the Chinese cordyceps Ophiocordyceps sinensis.</title>
        <authorList>
            <person name="Shu R."/>
            <person name="Zhang J."/>
            <person name="Meng Q."/>
            <person name="Zhang H."/>
            <person name="Zhou G."/>
            <person name="Li M."/>
            <person name="Wu P."/>
            <person name="Zhao Y."/>
            <person name="Chen C."/>
            <person name="Qin Q."/>
        </authorList>
    </citation>
    <scope>NUCLEOTIDE SEQUENCE [LARGE SCALE GENOMIC DNA]</scope>
    <source>
        <strain evidence="2 3">IOZ07</strain>
    </source>
</reference>
<proteinExistence type="predicted"/>
<evidence type="ECO:0000256" key="1">
    <source>
        <dbReference type="SAM" id="SignalP"/>
    </source>
</evidence>
<feature type="signal peptide" evidence="1">
    <location>
        <begin position="1"/>
        <end position="17"/>
    </location>
</feature>
<dbReference type="AlphaFoldDB" id="A0A8H4PLS3"/>
<organism evidence="2 3">
    <name type="scientific">Ophiocordyceps sinensis</name>
    <dbReference type="NCBI Taxonomy" id="72228"/>
    <lineage>
        <taxon>Eukaryota</taxon>
        <taxon>Fungi</taxon>
        <taxon>Dikarya</taxon>
        <taxon>Ascomycota</taxon>
        <taxon>Pezizomycotina</taxon>
        <taxon>Sordariomycetes</taxon>
        <taxon>Hypocreomycetidae</taxon>
        <taxon>Hypocreales</taxon>
        <taxon>Ophiocordycipitaceae</taxon>
        <taxon>Ophiocordyceps</taxon>
    </lineage>
</organism>
<evidence type="ECO:0000313" key="3">
    <source>
        <dbReference type="Proteomes" id="UP000557566"/>
    </source>
</evidence>
<sequence length="116" mass="12161">MKVSAVLAVVFAAVAHANVEYAEYADAEQLDIGNLLQSFGGKGLGGLIKQITCGLPCVTKGANQIKNTNVGLVDAACQNIDKIHKYAAGCLKQCHIPVPEINKGVQLAKQVCKKGL</sequence>
<dbReference type="Proteomes" id="UP000557566">
    <property type="component" value="Unassembled WGS sequence"/>
</dbReference>